<proteinExistence type="predicted"/>
<dbReference type="AlphaFoldDB" id="A0A0F5K4W4"/>
<evidence type="ECO:0000313" key="3">
    <source>
        <dbReference type="EMBL" id="KKB65161.1"/>
    </source>
</evidence>
<dbReference type="EMBL" id="LAQU01000001">
    <property type="protein sequence ID" value="KKB65161.1"/>
    <property type="molecule type" value="Genomic_DNA"/>
</dbReference>
<evidence type="ECO:0000313" key="4">
    <source>
        <dbReference type="Proteomes" id="UP000033618"/>
    </source>
</evidence>
<protein>
    <submittedName>
        <fullName evidence="3">Uncharacterized protein</fullName>
    </submittedName>
</protein>
<comment type="caution">
    <text evidence="3">The sequence shown here is derived from an EMBL/GenBank/DDBJ whole genome shotgun (WGS) entry which is preliminary data.</text>
</comment>
<keyword evidence="1" id="KW-0175">Coiled coil</keyword>
<feature type="coiled-coil region" evidence="1">
    <location>
        <begin position="244"/>
        <end position="271"/>
    </location>
</feature>
<name>A0A0F5K4W4_9BURK</name>
<sequence>MSEKLSQALKSLEKYPKNPSSTSNNVEELLKEKDIKKSKKLLTKMTFEDKRKLNKIIVEELERNEGIAETHEVYEKFLVLFEIKARPGFVTPLLDRPITNYSFYSVIAEEKELDQNGRWRAYGTLHAAFGNEGASGHLTDMEEFMPDVSKPDITFDTRIRYYAKAFKQVVTAVKDAAQSRQKGYVSLQGRTNPYTVLAEGRARCVLRNTNNDTYGILFFSRAIKRKQQKDRETTRHYHVSTLYALNAEKALKNLKEIKQELISENSVTENDPSNVDKTIRGEWDLAGTLSQLEDIDRFINELKNKTTSAATGLENPEMSQDDVSERYGLEQGIEKFRALIKENEGLTWLTYDNLNKISKSFGKEKIILPLEVKFTSKQNKEIIAIVKIYRSKSARTKVMDKKIDAFYKDILARAKFPPKER</sequence>
<feature type="region of interest" description="Disordered" evidence="2">
    <location>
        <begin position="1"/>
        <end position="27"/>
    </location>
</feature>
<dbReference type="PATRIC" id="fig|28092.6.peg.84"/>
<reference evidence="3 4" key="1">
    <citation type="submission" date="2015-03" db="EMBL/GenBank/DDBJ databases">
        <title>Draft Genome Sequence of Burkholderia andropogonis type strain ICMP2807, isolated from Sorghum bicolor.</title>
        <authorList>
            <person name="Lopes-Santos L."/>
            <person name="Castro D.B."/>
            <person name="Ottoboni L.M."/>
            <person name="Park D."/>
            <person name="Weirc B.S."/>
            <person name="Destefano S.A."/>
        </authorList>
    </citation>
    <scope>NUCLEOTIDE SEQUENCE [LARGE SCALE GENOMIC DNA]</scope>
    <source>
        <strain evidence="3 4">ICMP2807</strain>
    </source>
</reference>
<gene>
    <name evidence="3" type="ORF">WM40_00380</name>
</gene>
<accession>A0A0F5K4W4</accession>
<evidence type="ECO:0000256" key="2">
    <source>
        <dbReference type="SAM" id="MobiDB-lite"/>
    </source>
</evidence>
<evidence type="ECO:0000256" key="1">
    <source>
        <dbReference type="SAM" id="Coils"/>
    </source>
</evidence>
<dbReference type="Proteomes" id="UP000033618">
    <property type="component" value="Unassembled WGS sequence"/>
</dbReference>
<keyword evidence="4" id="KW-1185">Reference proteome</keyword>
<organism evidence="3 4">
    <name type="scientific">Robbsia andropogonis</name>
    <dbReference type="NCBI Taxonomy" id="28092"/>
    <lineage>
        <taxon>Bacteria</taxon>
        <taxon>Pseudomonadati</taxon>
        <taxon>Pseudomonadota</taxon>
        <taxon>Betaproteobacteria</taxon>
        <taxon>Burkholderiales</taxon>
        <taxon>Burkholderiaceae</taxon>
        <taxon>Robbsia</taxon>
    </lineage>
</organism>